<dbReference type="GO" id="GO:0006352">
    <property type="term" value="P:DNA-templated transcription initiation"/>
    <property type="evidence" value="ECO:0007669"/>
    <property type="project" value="InterPro"/>
</dbReference>
<evidence type="ECO:0000256" key="1">
    <source>
        <dbReference type="ARBA" id="ARBA00010641"/>
    </source>
</evidence>
<protein>
    <submittedName>
        <fullName evidence="8">RNA polymerase sigma-70 factor (ECF subfamily)</fullName>
    </submittedName>
</protein>
<evidence type="ECO:0000256" key="2">
    <source>
        <dbReference type="ARBA" id="ARBA00023015"/>
    </source>
</evidence>
<comment type="caution">
    <text evidence="8">The sequence shown here is derived from an EMBL/GenBank/DDBJ whole genome shotgun (WGS) entry which is preliminary data.</text>
</comment>
<evidence type="ECO:0000313" key="8">
    <source>
        <dbReference type="EMBL" id="PTX63047.1"/>
    </source>
</evidence>
<evidence type="ECO:0000313" key="9">
    <source>
        <dbReference type="Proteomes" id="UP000244090"/>
    </source>
</evidence>
<dbReference type="Proteomes" id="UP000244090">
    <property type="component" value="Unassembled WGS sequence"/>
</dbReference>
<comment type="similarity">
    <text evidence="1">Belongs to the sigma-70 factor family. ECF subfamily.</text>
</comment>
<dbReference type="Gene3D" id="1.10.1740.10">
    <property type="match status" value="1"/>
</dbReference>
<dbReference type="InterPro" id="IPR036388">
    <property type="entry name" value="WH-like_DNA-bd_sf"/>
</dbReference>
<organism evidence="8 9">
    <name type="scientific">Kordia periserrulae</name>
    <dbReference type="NCBI Taxonomy" id="701523"/>
    <lineage>
        <taxon>Bacteria</taxon>
        <taxon>Pseudomonadati</taxon>
        <taxon>Bacteroidota</taxon>
        <taxon>Flavobacteriia</taxon>
        <taxon>Flavobacteriales</taxon>
        <taxon>Flavobacteriaceae</taxon>
        <taxon>Kordia</taxon>
    </lineage>
</organism>
<dbReference type="SUPFAM" id="SSF88946">
    <property type="entry name" value="Sigma2 domain of RNA polymerase sigma factors"/>
    <property type="match status" value="1"/>
</dbReference>
<dbReference type="SUPFAM" id="SSF88659">
    <property type="entry name" value="Sigma3 and sigma4 domains of RNA polymerase sigma factors"/>
    <property type="match status" value="1"/>
</dbReference>
<name>A0A2T6C440_9FLAO</name>
<feature type="domain" description="RNA polymerase sigma-70 region 2" evidence="6">
    <location>
        <begin position="23"/>
        <end position="89"/>
    </location>
</feature>
<dbReference type="InterPro" id="IPR007627">
    <property type="entry name" value="RNA_pol_sigma70_r2"/>
</dbReference>
<dbReference type="InterPro" id="IPR013325">
    <property type="entry name" value="RNA_pol_sigma_r2"/>
</dbReference>
<keyword evidence="2" id="KW-0805">Transcription regulation</keyword>
<accession>A0A2T6C440</accession>
<dbReference type="Pfam" id="PF04542">
    <property type="entry name" value="Sigma70_r2"/>
    <property type="match status" value="1"/>
</dbReference>
<feature type="domain" description="RNA polymerase sigma factor 70 region 4 type 2" evidence="7">
    <location>
        <begin position="118"/>
        <end position="170"/>
    </location>
</feature>
<dbReference type="InterPro" id="IPR014284">
    <property type="entry name" value="RNA_pol_sigma-70_dom"/>
</dbReference>
<keyword evidence="5" id="KW-0804">Transcription</keyword>
<dbReference type="RefSeq" id="WP_170110067.1">
    <property type="nucleotide sequence ID" value="NZ_QBKT01000002.1"/>
</dbReference>
<dbReference type="Pfam" id="PF08281">
    <property type="entry name" value="Sigma70_r4_2"/>
    <property type="match status" value="1"/>
</dbReference>
<keyword evidence="4" id="KW-0238">DNA-binding</keyword>
<dbReference type="GO" id="GO:0003677">
    <property type="term" value="F:DNA binding"/>
    <property type="evidence" value="ECO:0007669"/>
    <property type="project" value="UniProtKB-KW"/>
</dbReference>
<proteinExistence type="inferred from homology"/>
<dbReference type="Gene3D" id="1.10.10.10">
    <property type="entry name" value="Winged helix-like DNA-binding domain superfamily/Winged helix DNA-binding domain"/>
    <property type="match status" value="1"/>
</dbReference>
<dbReference type="EMBL" id="QBKT01000002">
    <property type="protein sequence ID" value="PTX63047.1"/>
    <property type="molecule type" value="Genomic_DNA"/>
</dbReference>
<dbReference type="GO" id="GO:0016987">
    <property type="term" value="F:sigma factor activity"/>
    <property type="evidence" value="ECO:0007669"/>
    <property type="project" value="UniProtKB-KW"/>
</dbReference>
<dbReference type="PANTHER" id="PTHR43133:SF8">
    <property type="entry name" value="RNA POLYMERASE SIGMA FACTOR HI_1459-RELATED"/>
    <property type="match status" value="1"/>
</dbReference>
<evidence type="ECO:0000256" key="5">
    <source>
        <dbReference type="ARBA" id="ARBA00023163"/>
    </source>
</evidence>
<dbReference type="InterPro" id="IPR013324">
    <property type="entry name" value="RNA_pol_sigma_r3/r4-like"/>
</dbReference>
<evidence type="ECO:0000256" key="3">
    <source>
        <dbReference type="ARBA" id="ARBA00023082"/>
    </source>
</evidence>
<dbReference type="InterPro" id="IPR039425">
    <property type="entry name" value="RNA_pol_sigma-70-like"/>
</dbReference>
<reference evidence="8 9" key="1">
    <citation type="submission" date="2018-04" db="EMBL/GenBank/DDBJ databases">
        <title>Genomic Encyclopedia of Archaeal and Bacterial Type Strains, Phase II (KMG-II): from individual species to whole genera.</title>
        <authorList>
            <person name="Goeker M."/>
        </authorList>
    </citation>
    <scope>NUCLEOTIDE SEQUENCE [LARGE SCALE GENOMIC DNA]</scope>
    <source>
        <strain evidence="8 9">DSM 25731</strain>
    </source>
</reference>
<dbReference type="InterPro" id="IPR013249">
    <property type="entry name" value="RNA_pol_sigma70_r4_t2"/>
</dbReference>
<keyword evidence="9" id="KW-1185">Reference proteome</keyword>
<evidence type="ECO:0000259" key="7">
    <source>
        <dbReference type="Pfam" id="PF08281"/>
    </source>
</evidence>
<gene>
    <name evidence="8" type="ORF">C8N46_102448</name>
</gene>
<dbReference type="PANTHER" id="PTHR43133">
    <property type="entry name" value="RNA POLYMERASE ECF-TYPE SIGMA FACTO"/>
    <property type="match status" value="1"/>
</dbReference>
<evidence type="ECO:0000256" key="4">
    <source>
        <dbReference type="ARBA" id="ARBA00023125"/>
    </source>
</evidence>
<dbReference type="NCBIfam" id="TIGR02937">
    <property type="entry name" value="sigma70-ECF"/>
    <property type="match status" value="1"/>
</dbReference>
<dbReference type="CDD" id="cd06171">
    <property type="entry name" value="Sigma70_r4"/>
    <property type="match status" value="1"/>
</dbReference>
<sequence>MNPKHFEIVKKCLQGNRKAQMQLYDLYADGMYVVACRYISNREDAKDVMQEAFLKAFTRLSQYKSEFTFGAWLKRIVINQCMDTLKKRSLVYEEMSHQTLAIVDDDASWEISVNVTKQEILHTIERLPAKYKYVLQLYLIEGYDHQEISEILDIPVQTSRTQLMRGKAKLKDKLQDTYKHKISL</sequence>
<evidence type="ECO:0000259" key="6">
    <source>
        <dbReference type="Pfam" id="PF04542"/>
    </source>
</evidence>
<keyword evidence="3" id="KW-0731">Sigma factor</keyword>
<dbReference type="AlphaFoldDB" id="A0A2T6C440"/>